<comment type="cofactor">
    <cofactor evidence="3">
        <name>Zn(2+)</name>
        <dbReference type="ChEBI" id="CHEBI:29105"/>
    </cofactor>
    <text evidence="3">Binds 2 Zn(2+) ions per subunit. One is catalytic and the other provides a structural contribution.</text>
</comment>
<dbReference type="Gene3D" id="3.20.20.70">
    <property type="entry name" value="Aldolase class I"/>
    <property type="match status" value="1"/>
</dbReference>
<dbReference type="PANTHER" id="PTHR30304:SF0">
    <property type="entry name" value="D-TAGATOSE-1,6-BISPHOSPHATE ALDOLASE SUBUNIT GATY-RELATED"/>
    <property type="match status" value="1"/>
</dbReference>
<dbReference type="PROSITE" id="PS00806">
    <property type="entry name" value="ALDOLASE_CLASS_II_2"/>
    <property type="match status" value="1"/>
</dbReference>
<feature type="binding site" evidence="3">
    <location>
        <position position="180"/>
    </location>
    <ligand>
        <name>Zn(2+)</name>
        <dbReference type="ChEBI" id="CHEBI:29105"/>
        <label>1</label>
        <note>catalytic</note>
    </ligand>
</feature>
<organism evidence="4 5">
    <name type="scientific">Vallitalea pronyensis</name>
    <dbReference type="NCBI Taxonomy" id="1348613"/>
    <lineage>
        <taxon>Bacteria</taxon>
        <taxon>Bacillati</taxon>
        <taxon>Bacillota</taxon>
        <taxon>Clostridia</taxon>
        <taxon>Lachnospirales</taxon>
        <taxon>Vallitaleaceae</taxon>
        <taxon>Vallitalea</taxon>
    </lineage>
</organism>
<dbReference type="GO" id="GO:0005829">
    <property type="term" value="C:cytosol"/>
    <property type="evidence" value="ECO:0007669"/>
    <property type="project" value="TreeGrafter"/>
</dbReference>
<dbReference type="RefSeq" id="WP_212695252.1">
    <property type="nucleotide sequence ID" value="NZ_CP058649.1"/>
</dbReference>
<feature type="binding site" evidence="2">
    <location>
        <position position="181"/>
    </location>
    <ligand>
        <name>dihydroxyacetone phosphate</name>
        <dbReference type="ChEBI" id="CHEBI:57642"/>
    </ligand>
</feature>
<dbReference type="PANTHER" id="PTHR30304">
    <property type="entry name" value="D-TAGATOSE-1,6-BISPHOSPHATE ALDOLASE"/>
    <property type="match status" value="1"/>
</dbReference>
<keyword evidence="5" id="KW-1185">Reference proteome</keyword>
<dbReference type="AlphaFoldDB" id="A0A8J8MN77"/>
<name>A0A8J8MN77_9FIRM</name>
<evidence type="ECO:0000256" key="2">
    <source>
        <dbReference type="PIRSR" id="PIRSR001359-2"/>
    </source>
</evidence>
<feature type="binding site" evidence="3">
    <location>
        <position position="85"/>
    </location>
    <ligand>
        <name>Zn(2+)</name>
        <dbReference type="ChEBI" id="CHEBI:29105"/>
        <label>1</label>
        <note>catalytic</note>
    </ligand>
</feature>
<evidence type="ECO:0000313" key="5">
    <source>
        <dbReference type="Proteomes" id="UP000683246"/>
    </source>
</evidence>
<reference evidence="4" key="1">
    <citation type="submission" date="2020-07" db="EMBL/GenBank/DDBJ databases">
        <title>Vallitalea pronyensis genome.</title>
        <authorList>
            <person name="Postec A."/>
        </authorList>
    </citation>
    <scope>NUCLEOTIDE SEQUENCE</scope>
    <source>
        <strain evidence="4">FatNI3</strain>
    </source>
</reference>
<dbReference type="InterPro" id="IPR000771">
    <property type="entry name" value="FBA_II"/>
</dbReference>
<proteinExistence type="predicted"/>
<feature type="binding site" evidence="3">
    <location>
        <position position="136"/>
    </location>
    <ligand>
        <name>Zn(2+)</name>
        <dbReference type="ChEBI" id="CHEBI:29105"/>
        <label>2</label>
    </ligand>
</feature>
<feature type="binding site" evidence="3">
    <location>
        <position position="106"/>
    </location>
    <ligand>
        <name>Zn(2+)</name>
        <dbReference type="ChEBI" id="CHEBI:29105"/>
        <label>2</label>
    </ligand>
</feature>
<protein>
    <submittedName>
        <fullName evidence="4">Class II fructose-bisphosphate aldolase</fullName>
    </submittedName>
</protein>
<dbReference type="InterPro" id="IPR050246">
    <property type="entry name" value="Class_II_FBP_aldolase"/>
</dbReference>
<keyword evidence="3" id="KW-0862">Zinc</keyword>
<dbReference type="GO" id="GO:0009025">
    <property type="term" value="F:tagatose-bisphosphate aldolase activity"/>
    <property type="evidence" value="ECO:0007669"/>
    <property type="project" value="TreeGrafter"/>
</dbReference>
<evidence type="ECO:0000313" key="4">
    <source>
        <dbReference type="EMBL" id="QUI24559.1"/>
    </source>
</evidence>
<dbReference type="InterPro" id="IPR013785">
    <property type="entry name" value="Aldolase_TIM"/>
</dbReference>
<dbReference type="GO" id="GO:0008270">
    <property type="term" value="F:zinc ion binding"/>
    <property type="evidence" value="ECO:0007669"/>
    <property type="project" value="InterPro"/>
</dbReference>
<dbReference type="GO" id="GO:0005975">
    <property type="term" value="P:carbohydrate metabolic process"/>
    <property type="evidence" value="ECO:0007669"/>
    <property type="project" value="InterPro"/>
</dbReference>
<dbReference type="Proteomes" id="UP000683246">
    <property type="component" value="Chromosome"/>
</dbReference>
<feature type="binding site" evidence="2">
    <location>
        <begin position="209"/>
        <end position="211"/>
    </location>
    <ligand>
        <name>dihydroxyacetone phosphate</name>
        <dbReference type="ChEBI" id="CHEBI:57642"/>
    </ligand>
</feature>
<evidence type="ECO:0000256" key="1">
    <source>
        <dbReference type="PIRSR" id="PIRSR001359-1"/>
    </source>
</evidence>
<dbReference type="PIRSF" id="PIRSF001359">
    <property type="entry name" value="F_bP_aldolase_II"/>
    <property type="match status" value="1"/>
</dbReference>
<accession>A0A8J8MN77</accession>
<dbReference type="NCBIfam" id="TIGR00167">
    <property type="entry name" value="cbbA"/>
    <property type="match status" value="1"/>
</dbReference>
<dbReference type="CDD" id="cd00947">
    <property type="entry name" value="TBP_aldolase_IIB"/>
    <property type="match status" value="1"/>
</dbReference>
<dbReference type="KEGG" id="vpy:HZI73_20630"/>
<evidence type="ECO:0000256" key="3">
    <source>
        <dbReference type="PIRSR" id="PIRSR001359-3"/>
    </source>
</evidence>
<sequence length="279" mass="30800">MELVNMMTLLNEATDDHKAVAAINVSNMETIMGVMEASEKTGQSVIMQIAPVQLEAHGITYEQIVSMIKLFGKSYQIKTCIHLDHAMAIDDCFKAIDAGFTSVMYDGTLVDFETNMAHTKKVVDYAHGHGVTVEAELGKVGGSEASEDEDMGYKTRPEDVAVFVERTGVDCLAVAIGNAHGFYTLEPQLDFALLHAIKDVADIPLVLHGGTGISVADIQQAIQMGIRKVNFFTEIDRAYVKGFVEAYEENKKIYMMHASEKARQAMMQEIINKIGWMRP</sequence>
<keyword evidence="3" id="KW-0479">Metal-binding</keyword>
<dbReference type="Pfam" id="PF01116">
    <property type="entry name" value="F_bP_aldolase"/>
    <property type="match status" value="1"/>
</dbReference>
<feature type="binding site" evidence="2">
    <location>
        <begin position="230"/>
        <end position="233"/>
    </location>
    <ligand>
        <name>dihydroxyacetone phosphate</name>
        <dbReference type="ChEBI" id="CHEBI:57642"/>
    </ligand>
</feature>
<dbReference type="SUPFAM" id="SSF51569">
    <property type="entry name" value="Aldolase"/>
    <property type="match status" value="1"/>
</dbReference>
<gene>
    <name evidence="4" type="ORF">HZI73_20630</name>
</gene>
<feature type="binding site" evidence="3">
    <location>
        <position position="208"/>
    </location>
    <ligand>
        <name>Zn(2+)</name>
        <dbReference type="ChEBI" id="CHEBI:29105"/>
        <label>1</label>
        <note>catalytic</note>
    </ligand>
</feature>
<feature type="active site" description="Proton donor" evidence="1">
    <location>
        <position position="84"/>
    </location>
</feature>
<dbReference type="EMBL" id="CP058649">
    <property type="protein sequence ID" value="QUI24559.1"/>
    <property type="molecule type" value="Genomic_DNA"/>
</dbReference>